<dbReference type="InterPro" id="IPR036390">
    <property type="entry name" value="WH_DNA-bd_sf"/>
</dbReference>
<dbReference type="PANTHER" id="PTHR33164">
    <property type="entry name" value="TRANSCRIPTIONAL REGULATOR, MARR FAMILY"/>
    <property type="match status" value="1"/>
</dbReference>
<dbReference type="Proteomes" id="UP001500755">
    <property type="component" value="Unassembled WGS sequence"/>
</dbReference>
<dbReference type="PANTHER" id="PTHR33164:SF99">
    <property type="entry name" value="MARR FAMILY REGULATORY PROTEIN"/>
    <property type="match status" value="1"/>
</dbReference>
<evidence type="ECO:0000259" key="1">
    <source>
        <dbReference type="PROSITE" id="PS50995"/>
    </source>
</evidence>
<dbReference type="SUPFAM" id="SSF46785">
    <property type="entry name" value="Winged helix' DNA-binding domain"/>
    <property type="match status" value="1"/>
</dbReference>
<sequence length="172" mass="19244">MTESDPTSSSTDAQPEAPEVRWLSPAEQHAWRHSLESFELLISTLDRELRASHGLAMSEYEIFVRLSERPDHTMRMAELADDLAISRSRLTHIVTKMEKQGWVVRSASAADGRGVECRMTEAGYALLVDSAPVHVRGVREHLIDQLTPEETAALGSAFEKVNAHLRSVRTRP</sequence>
<proteinExistence type="predicted"/>
<keyword evidence="3" id="KW-1185">Reference proteome</keyword>
<reference evidence="3" key="1">
    <citation type="journal article" date="2019" name="Int. J. Syst. Evol. Microbiol.">
        <title>The Global Catalogue of Microorganisms (GCM) 10K type strain sequencing project: providing services to taxonomists for standard genome sequencing and annotation.</title>
        <authorList>
            <consortium name="The Broad Institute Genomics Platform"/>
            <consortium name="The Broad Institute Genome Sequencing Center for Infectious Disease"/>
            <person name="Wu L."/>
            <person name="Ma J."/>
        </authorList>
    </citation>
    <scope>NUCLEOTIDE SEQUENCE [LARGE SCALE GENOMIC DNA]</scope>
    <source>
        <strain evidence="3">JCM 14546</strain>
    </source>
</reference>
<dbReference type="Gene3D" id="1.10.10.10">
    <property type="entry name" value="Winged helix-like DNA-binding domain superfamily/Winged helix DNA-binding domain"/>
    <property type="match status" value="1"/>
</dbReference>
<dbReference type="InterPro" id="IPR000835">
    <property type="entry name" value="HTH_MarR-typ"/>
</dbReference>
<feature type="domain" description="HTH marR-type" evidence="1">
    <location>
        <begin position="16"/>
        <end position="163"/>
    </location>
</feature>
<dbReference type="EMBL" id="BAAANO010000020">
    <property type="protein sequence ID" value="GAA2010124.1"/>
    <property type="molecule type" value="Genomic_DNA"/>
</dbReference>
<organism evidence="2 3">
    <name type="scientific">Brevibacterium samyangense</name>
    <dbReference type="NCBI Taxonomy" id="366888"/>
    <lineage>
        <taxon>Bacteria</taxon>
        <taxon>Bacillati</taxon>
        <taxon>Actinomycetota</taxon>
        <taxon>Actinomycetes</taxon>
        <taxon>Micrococcales</taxon>
        <taxon>Brevibacteriaceae</taxon>
        <taxon>Brevibacterium</taxon>
    </lineage>
</organism>
<protein>
    <submittedName>
        <fullName evidence="2">MarR family transcriptional regulator</fullName>
    </submittedName>
</protein>
<dbReference type="InterPro" id="IPR036388">
    <property type="entry name" value="WH-like_DNA-bd_sf"/>
</dbReference>
<dbReference type="Pfam" id="PF01047">
    <property type="entry name" value="MarR"/>
    <property type="match status" value="1"/>
</dbReference>
<dbReference type="InterPro" id="IPR039422">
    <property type="entry name" value="MarR/SlyA-like"/>
</dbReference>
<dbReference type="SMART" id="SM00347">
    <property type="entry name" value="HTH_MARR"/>
    <property type="match status" value="1"/>
</dbReference>
<dbReference type="RefSeq" id="WP_344309562.1">
    <property type="nucleotide sequence ID" value="NZ_BAAANO010000020.1"/>
</dbReference>
<evidence type="ECO:0000313" key="3">
    <source>
        <dbReference type="Proteomes" id="UP001500755"/>
    </source>
</evidence>
<name>A0ABP5EWT9_9MICO</name>
<accession>A0ABP5EWT9</accession>
<dbReference type="PRINTS" id="PR00598">
    <property type="entry name" value="HTHMARR"/>
</dbReference>
<evidence type="ECO:0000313" key="2">
    <source>
        <dbReference type="EMBL" id="GAA2010124.1"/>
    </source>
</evidence>
<gene>
    <name evidence="2" type="ORF">GCM10009755_21430</name>
</gene>
<comment type="caution">
    <text evidence="2">The sequence shown here is derived from an EMBL/GenBank/DDBJ whole genome shotgun (WGS) entry which is preliminary data.</text>
</comment>
<dbReference type="PROSITE" id="PS50995">
    <property type="entry name" value="HTH_MARR_2"/>
    <property type="match status" value="1"/>
</dbReference>